<proteinExistence type="predicted"/>
<reference evidence="3 4" key="1">
    <citation type="journal article" date="2014" name="PLoS Genet.">
        <title>Phylogenetically driven sequencing of extremely halophilic archaea reveals strategies for static and dynamic osmo-response.</title>
        <authorList>
            <person name="Becker E.A."/>
            <person name="Seitzer P.M."/>
            <person name="Tritt A."/>
            <person name="Larsen D."/>
            <person name="Krusor M."/>
            <person name="Yao A.I."/>
            <person name="Wu D."/>
            <person name="Madern D."/>
            <person name="Eisen J.A."/>
            <person name="Darling A.E."/>
            <person name="Facciotti M.T."/>
        </authorList>
    </citation>
    <scope>NUCLEOTIDE SEQUENCE [LARGE SCALE GENOMIC DNA]</scope>
    <source>
        <strain evidence="3 4">JCM 13552</strain>
    </source>
</reference>
<keyword evidence="4" id="KW-1185">Reference proteome</keyword>
<dbReference type="Proteomes" id="UP000011680">
    <property type="component" value="Unassembled WGS sequence"/>
</dbReference>
<dbReference type="Pfam" id="PF19138">
    <property type="entry name" value="TbsP_N"/>
    <property type="match status" value="1"/>
</dbReference>
<dbReference type="AlphaFoldDB" id="M0MY19"/>
<evidence type="ECO:0000259" key="2">
    <source>
        <dbReference type="Pfam" id="PF23336"/>
    </source>
</evidence>
<sequence>MSLTMQPPLIEKNVADVCRTVLDDATEDVLVVGPSPTVVDGLVAMLADRENGPSVRLLATESVLKASVSEFTDASVIADLVADESLSLRMSAERLDGPLLVTDDRVVSLVTTDERTAGLATDDAAFVDAAREAYTDRWAAAEPFRLRTPPLSRVQESLEREFDEELAADFERMRIALAEADDDLDEVDISLLAAARNEALLYDISTWGEGVGIASRATFSRKKTRLEEGGLIETEKVPIDVGRPRLRLLLGDDRLRGIDADEVVSVAVELLAAARQ</sequence>
<dbReference type="eggNOG" id="arCOG04626">
    <property type="taxonomic scope" value="Archaea"/>
</dbReference>
<comment type="caution">
    <text evidence="3">The sequence shown here is derived from an EMBL/GenBank/DDBJ whole genome shotgun (WGS) entry which is preliminary data.</text>
</comment>
<dbReference type="Pfam" id="PF23336">
    <property type="entry name" value="HTH_TbsP_C"/>
    <property type="match status" value="1"/>
</dbReference>
<dbReference type="EMBL" id="AOMF01000171">
    <property type="protein sequence ID" value="EMA50213.1"/>
    <property type="molecule type" value="Genomic_DNA"/>
</dbReference>
<dbReference type="STRING" id="1227457.C451_16980"/>
<dbReference type="NCBIfam" id="NF047393">
    <property type="entry name" value="TransRegTbspHalo"/>
    <property type="match status" value="1"/>
</dbReference>
<organism evidence="3 4">
    <name type="scientific">Halococcus thailandensis JCM 13552</name>
    <dbReference type="NCBI Taxonomy" id="1227457"/>
    <lineage>
        <taxon>Archaea</taxon>
        <taxon>Methanobacteriati</taxon>
        <taxon>Methanobacteriota</taxon>
        <taxon>Stenosarchaea group</taxon>
        <taxon>Halobacteria</taxon>
        <taxon>Halobacteriales</taxon>
        <taxon>Halococcaceae</taxon>
        <taxon>Halococcus</taxon>
    </lineage>
</organism>
<evidence type="ECO:0000313" key="3">
    <source>
        <dbReference type="EMBL" id="EMA50213.1"/>
    </source>
</evidence>
<feature type="domain" description="Transcriptional regulator TbsP-like C-terminal" evidence="2">
    <location>
        <begin position="150"/>
        <end position="267"/>
    </location>
</feature>
<dbReference type="InterPro" id="IPR043859">
    <property type="entry name" value="TbsP-like_N"/>
</dbReference>
<evidence type="ECO:0000313" key="4">
    <source>
        <dbReference type="Proteomes" id="UP000011680"/>
    </source>
</evidence>
<feature type="domain" description="Transcriptional regulator TbsP N-terminal" evidence="1">
    <location>
        <begin position="9"/>
        <end position="149"/>
    </location>
</feature>
<dbReference type="PATRIC" id="fig|1227457.3.peg.3309"/>
<accession>M0MY19</accession>
<protein>
    <submittedName>
        <fullName evidence="3">Uncharacterized protein</fullName>
    </submittedName>
</protein>
<name>M0MY19_9EURY</name>
<gene>
    <name evidence="3" type="ORF">C451_16980</name>
</gene>
<evidence type="ECO:0000259" key="1">
    <source>
        <dbReference type="Pfam" id="PF19138"/>
    </source>
</evidence>
<dbReference type="InterPro" id="IPR056163">
    <property type="entry name" value="TbsP_C"/>
</dbReference>